<feature type="compositionally biased region" description="Pro residues" evidence="6">
    <location>
        <begin position="1833"/>
        <end position="1860"/>
    </location>
</feature>
<dbReference type="Proteomes" id="UP000355283">
    <property type="component" value="Unassembled WGS sequence"/>
</dbReference>
<feature type="compositionally biased region" description="Acidic residues" evidence="6">
    <location>
        <begin position="1321"/>
        <end position="1330"/>
    </location>
</feature>
<dbReference type="InterPro" id="IPR042066">
    <property type="entry name" value="Spt6_death-like"/>
</dbReference>
<dbReference type="Pfam" id="PF14635">
    <property type="entry name" value="HHH_7"/>
    <property type="match status" value="1"/>
</dbReference>
<feature type="region of interest" description="Disordered" evidence="6">
    <location>
        <begin position="603"/>
        <end position="625"/>
    </location>
</feature>
<feature type="region of interest" description="Disordered" evidence="6">
    <location>
        <begin position="1321"/>
        <end position="1348"/>
    </location>
</feature>
<evidence type="ECO:0000256" key="1">
    <source>
        <dbReference type="ARBA" id="ARBA00004123"/>
    </source>
</evidence>
<feature type="compositionally biased region" description="Basic residues" evidence="6">
    <location>
        <begin position="198"/>
        <end position="211"/>
    </location>
</feature>
<feature type="compositionally biased region" description="Acidic residues" evidence="6">
    <location>
        <begin position="288"/>
        <end position="301"/>
    </location>
</feature>
<dbReference type="InterPro" id="IPR023323">
    <property type="entry name" value="Tex-like_dom_sf"/>
</dbReference>
<comment type="subcellular location">
    <subcellularLocation>
        <location evidence="1">Nucleus</location>
    </subcellularLocation>
</comment>
<feature type="region of interest" description="Disordered" evidence="6">
    <location>
        <begin position="1"/>
        <end position="418"/>
    </location>
</feature>
<dbReference type="Gene3D" id="3.30.505.10">
    <property type="entry name" value="SH2 domain"/>
    <property type="match status" value="2"/>
</dbReference>
<dbReference type="Gene3D" id="1.10.3500.10">
    <property type="entry name" value="Tex N-terminal region-like"/>
    <property type="match status" value="1"/>
</dbReference>
<feature type="region of interest" description="Disordered" evidence="6">
    <location>
        <begin position="1811"/>
        <end position="1929"/>
    </location>
</feature>
<evidence type="ECO:0000256" key="4">
    <source>
        <dbReference type="ARBA" id="ARBA00023242"/>
    </source>
</evidence>
<feature type="compositionally biased region" description="Acidic residues" evidence="6">
    <location>
        <begin position="61"/>
        <end position="74"/>
    </location>
</feature>
<dbReference type="GO" id="GO:0034728">
    <property type="term" value="P:nucleosome organization"/>
    <property type="evidence" value="ECO:0007669"/>
    <property type="project" value="TreeGrafter"/>
</dbReference>
<keyword evidence="4" id="KW-0539">Nucleus</keyword>
<dbReference type="Gene3D" id="1.10.150.850">
    <property type="entry name" value="Spt6, helix-hairpin-helix domain"/>
    <property type="match status" value="1"/>
</dbReference>
<evidence type="ECO:0000256" key="3">
    <source>
        <dbReference type="ARBA" id="ARBA00023163"/>
    </source>
</evidence>
<dbReference type="Pfam" id="PF14633">
    <property type="entry name" value="SH2_2"/>
    <property type="match status" value="1"/>
</dbReference>
<feature type="region of interest" description="Disordered" evidence="6">
    <location>
        <begin position="654"/>
        <end position="684"/>
    </location>
</feature>
<dbReference type="InterPro" id="IPR012340">
    <property type="entry name" value="NA-bd_OB-fold"/>
</dbReference>
<dbReference type="GO" id="GO:0140673">
    <property type="term" value="P:transcription elongation-coupled chromatin remodeling"/>
    <property type="evidence" value="ECO:0007669"/>
    <property type="project" value="InterPro"/>
</dbReference>
<evidence type="ECO:0000313" key="8">
    <source>
        <dbReference type="EMBL" id="TFJ83587.1"/>
    </source>
</evidence>
<dbReference type="InterPro" id="IPR035018">
    <property type="entry name" value="Spt6_SH2_C"/>
</dbReference>
<dbReference type="SUPFAM" id="SSF47781">
    <property type="entry name" value="RuvA domain 2-like"/>
    <property type="match status" value="1"/>
</dbReference>
<dbReference type="GO" id="GO:0003677">
    <property type="term" value="F:DNA binding"/>
    <property type="evidence" value="ECO:0007669"/>
    <property type="project" value="InterPro"/>
</dbReference>
<evidence type="ECO:0000256" key="6">
    <source>
        <dbReference type="SAM" id="MobiDB-lite"/>
    </source>
</evidence>
<feature type="domain" description="S1 motif" evidence="7">
    <location>
        <begin position="1494"/>
        <end position="1565"/>
    </location>
</feature>
<dbReference type="InterPro" id="IPR028231">
    <property type="entry name" value="Spt6_YqgF"/>
</dbReference>
<dbReference type="SUPFAM" id="SSF53098">
    <property type="entry name" value="Ribonuclease H-like"/>
    <property type="match status" value="1"/>
</dbReference>
<evidence type="ECO:0000259" key="7">
    <source>
        <dbReference type="PROSITE" id="PS50126"/>
    </source>
</evidence>
<proteinExistence type="inferred from homology"/>
<gene>
    <name evidence="8" type="ORF">NSK_004692</name>
</gene>
<feature type="compositionally biased region" description="Basic and acidic residues" evidence="6">
    <location>
        <begin position="656"/>
        <end position="666"/>
    </location>
</feature>
<dbReference type="EMBL" id="SDOX01000021">
    <property type="protein sequence ID" value="TFJ83587.1"/>
    <property type="molecule type" value="Genomic_DNA"/>
</dbReference>
<feature type="compositionally biased region" description="Acidic residues" evidence="6">
    <location>
        <begin position="179"/>
        <end position="193"/>
    </location>
</feature>
<dbReference type="InterPro" id="IPR003029">
    <property type="entry name" value="S1_domain"/>
</dbReference>
<comment type="similarity">
    <text evidence="2">Belongs to the SPT6 family.</text>
</comment>
<feature type="compositionally biased region" description="Basic and acidic residues" evidence="6">
    <location>
        <begin position="277"/>
        <end position="287"/>
    </location>
</feature>
<dbReference type="GO" id="GO:0042393">
    <property type="term" value="F:histone binding"/>
    <property type="evidence" value="ECO:0007669"/>
    <property type="project" value="TreeGrafter"/>
</dbReference>
<dbReference type="Gene3D" id="2.40.50.140">
    <property type="entry name" value="Nucleic acid-binding proteins"/>
    <property type="match status" value="1"/>
</dbReference>
<dbReference type="InterPro" id="IPR035420">
    <property type="entry name" value="Spt6_SH2"/>
</dbReference>
<accession>A0A4D9CZI4</accession>
<feature type="coiled-coil region" evidence="5">
    <location>
        <begin position="576"/>
        <end position="603"/>
    </location>
</feature>
<dbReference type="InterPro" id="IPR036860">
    <property type="entry name" value="SH2_dom_sf"/>
</dbReference>
<feature type="compositionally biased region" description="Basic and acidic residues" evidence="6">
    <location>
        <begin position="243"/>
        <end position="253"/>
    </location>
</feature>
<dbReference type="InterPro" id="IPR037027">
    <property type="entry name" value="YqgF/RNaseH-like_dom_sf"/>
</dbReference>
<feature type="compositionally biased region" description="Acidic residues" evidence="6">
    <location>
        <begin position="611"/>
        <end position="621"/>
    </location>
</feature>
<feature type="compositionally biased region" description="Acidic residues" evidence="6">
    <location>
        <begin position="215"/>
        <end position="226"/>
    </location>
</feature>
<feature type="compositionally biased region" description="Basic and acidic residues" evidence="6">
    <location>
        <begin position="302"/>
        <end position="318"/>
    </location>
</feature>
<dbReference type="PANTHER" id="PTHR10145">
    <property type="entry name" value="TRANSCRIPTION ELONGATION FACTOR SPT6"/>
    <property type="match status" value="1"/>
</dbReference>
<dbReference type="InterPro" id="IPR023319">
    <property type="entry name" value="Tex-like_HTH_dom_sf"/>
</dbReference>
<dbReference type="PANTHER" id="PTHR10145:SF6">
    <property type="entry name" value="TRANSCRIPTION ELONGATION FACTOR SPT6"/>
    <property type="match status" value="1"/>
</dbReference>
<protein>
    <recommendedName>
        <fullName evidence="7">S1 motif domain-containing protein</fullName>
    </recommendedName>
</protein>
<dbReference type="CDD" id="cd09928">
    <property type="entry name" value="SH2_Cterm_SPT6_like"/>
    <property type="match status" value="1"/>
</dbReference>
<feature type="compositionally biased region" description="Acidic residues" evidence="6">
    <location>
        <begin position="99"/>
        <end position="141"/>
    </location>
</feature>
<feature type="compositionally biased region" description="Low complexity" evidence="6">
    <location>
        <begin position="1811"/>
        <end position="1832"/>
    </location>
</feature>
<dbReference type="InterPro" id="IPR017072">
    <property type="entry name" value="TF_Spt6"/>
</dbReference>
<dbReference type="GO" id="GO:0031491">
    <property type="term" value="F:nucleosome binding"/>
    <property type="evidence" value="ECO:0007669"/>
    <property type="project" value="TreeGrafter"/>
</dbReference>
<dbReference type="SUPFAM" id="SSF50249">
    <property type="entry name" value="Nucleic acid-binding proteins"/>
    <property type="match status" value="1"/>
</dbReference>
<dbReference type="Pfam" id="PF14639">
    <property type="entry name" value="YqgF"/>
    <property type="match status" value="1"/>
</dbReference>
<keyword evidence="5" id="KW-0175">Coiled coil</keyword>
<keyword evidence="3" id="KW-0804">Transcription</keyword>
<dbReference type="PROSITE" id="PS50126">
    <property type="entry name" value="S1"/>
    <property type="match status" value="1"/>
</dbReference>
<dbReference type="SUPFAM" id="SSF55550">
    <property type="entry name" value="SH2 domain"/>
    <property type="match status" value="1"/>
</dbReference>
<dbReference type="InterPro" id="IPR010994">
    <property type="entry name" value="RuvA_2-like"/>
</dbReference>
<dbReference type="Gene3D" id="3.30.420.140">
    <property type="entry name" value="YqgF/RNase H-like domain"/>
    <property type="match status" value="1"/>
</dbReference>
<sequence>MSEKTEDAVNQAQREGKEMELIGGVDSSTDRDRYEANGLEEGREEDAGVVTPTEPPTLRESDDEESDDDDDEEEVKGNQGRREGAEGVLGGARMAEQGEKDDDEGDNEAEDEEEEEEEEDEEGGEEEEEEEEDSDSDESDEGDGRKKAMLVNKTGRDGKKKGGKVKRKRRGGFLTASMVDDEAAESGGESEEEGGGRKGGKKGKRRMRKQRGSSSEDESEGGEEENEYVHDDFVVPDEVAAEEEQRAAREARRARGSSSDDSEEEAERRKKRRRIKRTDVEEVKGELEELVDEDRFDEEEEARARRAEAARLERRGPLDEEDYESDDSWLVRDYEDEDMARRRKARSGRRADALSNVDQDLLEDLIAVFPEEEEDEEDEEGEEEAGEAGLEGGEGRRRRGGKGGVEGGKGEGREAGTLARMEPALLKEHFLTAEDERIRREDVPERAQAVGFGHKRRTRVLDEIEREEEAEWMLEQLRLPYGGDRSKQREAVKKVLEFLQVDLYDVPFLWAYRRDYFALHLPDRSYLWSITRLDDKWEELQRRKSFALARFERFSAGHHGYSSRKAMDQEARKAVLQEVEARLKEAEAGVEEWKEKVKTLQEKEDTRMIGGDDEEEDEFAEESASLPQAKEALASFTDQKEAALNDLASLEAEMEAAEREKEKRESNGQWEELEPVEEGEEEELRRLCPDSYRTMLDASREEEGVRDLHEYLGVIGQETSRRAHRLAFDLYRKCRSLKGLRRFASLFSCPAPELGAALHASSTSGGDLDEQHRPLIPTPNMYPENAAAEYTTPSLPKYEEVLRAAKHMLAMELAHEPRLRACFRQIYRAEATLTTHPTLKGHNEITDQFHRLHGLQFITKKPLYEFLEPPSDSQPDLFLRIMQAEREGFITFTIDAPANTAAESTSWTPNGSSAWPSLLRTLEGLYMPYRTASLDTSLVDAWNEQRKDILSLTLSSHILPMLEAEVKREMARKAQEAVVAAAANALREIVITGTYMPQYRNINCTLIPPFEDFQLRLSQRFPFELTPLSSSSLEVVAVFQASSRQEASFAVSVGRDGAVRDYVMLPPLRSGYDGDADQRDKLQKIIVEAKPAVVVVNAVVGGYEALRMKERLAKVVDNVARLYQHGELAAEDEEGWEPCEVLLIDDHLASVYARSPRVKKEFTDYHDNLRIAIGMARQMQDPLALVTLIYAAQDPRGGRFGGPGYQLSYLSLHDLQDQVNPHELSRRWEEVLVDAVNDVGVDLNKSISSLHLAGLLPFVSGLGFRKANALRAAIRNTHGSLVVSRAQLIEEGLLTPKVYENAAGFLRIRVPHLMGEDGVEEEDAMDLYEEEGSRRRGRKKKGRGEGRGERKVNLLDNTRIHPECYLTHEWVGKVIRDAMEQADPTMGINELVRLVMQDSFKILLATLCPPSEQGRPIDRLLVAEIPDELASLNLEEFANYLENTGNGKHYQQMDQIKQELRFPFRDPRAPFRGISEDKLFELVSGETDATLRSGMPVTGRVWKVDENAARVRLDQCVVTGYLHRSRYPNMQRDMDFEAMVPVDTPVEGVVTEIEKSRISVRISCLAEDLTARDWPRPPSLPPLDRHFDEARALKEYEERRRKIEEKVRLAKEGKLRLSRRQRKVDDERWRTVNHLEAEKVLKQQGKVGEWLFRPSGSGSISLSWLALEDLVLHIPVKEEEKEAGDAVGKKLTVQGRVYQELDQIVAQYIQPMNDLIDSITSHRKFRRMAKEQVEAELRASKKKHPSQVFYLYYPDPRRPGSFKMAHIVKHQIFGEPVDVTPRGLSFRNNTFRSCDEVSDYFKEHFRDAVSLSSSSTSTAMPPTDSSTLAPAPASRPPSVPPPPPPSAPRDAVPPPPPPGLPSYAQRPPGPPPGLPSYADNHAASLPGSQTGMSSSFHPFPGGPSLSTQQQQQQQQLQQTASSSRRSRWE</sequence>
<dbReference type="Gene3D" id="1.10.10.650">
    <property type="entry name" value="RuvA domain 2-like"/>
    <property type="match status" value="1"/>
</dbReference>
<feature type="compositionally biased region" description="Basic residues" evidence="6">
    <location>
        <begin position="158"/>
        <end position="171"/>
    </location>
</feature>
<comment type="caution">
    <text evidence="8">The sequence shown here is derived from an EMBL/GenBank/DDBJ whole genome shotgun (WGS) entry which is preliminary data.</text>
</comment>
<dbReference type="InterPro" id="IPR028088">
    <property type="entry name" value="Spt6_HTH_DNA-bd_dom"/>
</dbReference>
<evidence type="ECO:0000313" key="9">
    <source>
        <dbReference type="Proteomes" id="UP000355283"/>
    </source>
</evidence>
<reference evidence="8 9" key="1">
    <citation type="submission" date="2019-01" db="EMBL/GenBank/DDBJ databases">
        <title>Nuclear Genome Assembly of the Microalgal Biofuel strain Nannochloropsis salina CCMP1776.</title>
        <authorList>
            <person name="Hovde B."/>
        </authorList>
    </citation>
    <scope>NUCLEOTIDE SEQUENCE [LARGE SCALE GENOMIC DNA]</scope>
    <source>
        <strain evidence="8 9">CCMP1776</strain>
    </source>
</reference>
<keyword evidence="9" id="KW-1185">Reference proteome</keyword>
<organism evidence="8 9">
    <name type="scientific">Nannochloropsis salina CCMP1776</name>
    <dbReference type="NCBI Taxonomy" id="1027361"/>
    <lineage>
        <taxon>Eukaryota</taxon>
        <taxon>Sar</taxon>
        <taxon>Stramenopiles</taxon>
        <taxon>Ochrophyta</taxon>
        <taxon>Eustigmatophyceae</taxon>
        <taxon>Eustigmatales</taxon>
        <taxon>Monodopsidaceae</taxon>
        <taxon>Microchloropsis</taxon>
        <taxon>Microchloropsis salina</taxon>
    </lineage>
</organism>
<dbReference type="InterPro" id="IPR012337">
    <property type="entry name" value="RNaseH-like_sf"/>
</dbReference>
<dbReference type="Gene3D" id="1.10.10.2740">
    <property type="entry name" value="Spt6, Death-like domain"/>
    <property type="match status" value="1"/>
</dbReference>
<feature type="compositionally biased region" description="Acidic residues" evidence="6">
    <location>
        <begin position="370"/>
        <end position="386"/>
    </location>
</feature>
<name>A0A4D9CZI4_9STRA</name>
<dbReference type="SUPFAM" id="SSF158832">
    <property type="entry name" value="Tex N-terminal region-like"/>
    <property type="match status" value="1"/>
</dbReference>
<dbReference type="GO" id="GO:0008023">
    <property type="term" value="C:transcription elongation factor complex"/>
    <property type="evidence" value="ECO:0007669"/>
    <property type="project" value="TreeGrafter"/>
</dbReference>
<evidence type="ECO:0000256" key="5">
    <source>
        <dbReference type="SAM" id="Coils"/>
    </source>
</evidence>
<feature type="compositionally biased region" description="Low complexity" evidence="6">
    <location>
        <begin position="1891"/>
        <end position="1923"/>
    </location>
</feature>
<dbReference type="OrthoDB" id="995477at2759"/>
<dbReference type="Pfam" id="PF14641">
    <property type="entry name" value="HTH_44"/>
    <property type="match status" value="1"/>
</dbReference>
<dbReference type="InterPro" id="IPR032706">
    <property type="entry name" value="Spt6_HHH"/>
</dbReference>
<evidence type="ECO:0000256" key="2">
    <source>
        <dbReference type="ARBA" id="ARBA00009253"/>
    </source>
</evidence>
<feature type="compositionally biased region" description="Acidic residues" evidence="6">
    <location>
        <begin position="671"/>
        <end position="682"/>
    </location>
</feature>